<dbReference type="Proteomes" id="UP000198866">
    <property type="component" value="Unassembled WGS sequence"/>
</dbReference>
<name>A0A1H7C674_9BURK</name>
<accession>A0A1H7C674</accession>
<organism evidence="1 2">
    <name type="scientific">Paraburkholderia diazotrophica</name>
    <dbReference type="NCBI Taxonomy" id="667676"/>
    <lineage>
        <taxon>Bacteria</taxon>
        <taxon>Pseudomonadati</taxon>
        <taxon>Pseudomonadota</taxon>
        <taxon>Betaproteobacteria</taxon>
        <taxon>Burkholderiales</taxon>
        <taxon>Burkholderiaceae</taxon>
        <taxon>Paraburkholderia</taxon>
    </lineage>
</organism>
<evidence type="ECO:0000313" key="1">
    <source>
        <dbReference type="EMBL" id="SEJ85191.1"/>
    </source>
</evidence>
<dbReference type="AlphaFoldDB" id="A0A1H7C674"/>
<evidence type="ECO:0000313" key="2">
    <source>
        <dbReference type="Proteomes" id="UP000198866"/>
    </source>
</evidence>
<keyword evidence="2" id="KW-1185">Reference proteome</keyword>
<dbReference type="EMBL" id="FNYE01000020">
    <property type="protein sequence ID" value="SEJ85191.1"/>
    <property type="molecule type" value="Genomic_DNA"/>
</dbReference>
<protein>
    <submittedName>
        <fullName evidence="1">Uncharacterized protein</fullName>
    </submittedName>
</protein>
<dbReference type="OrthoDB" id="8966295at2"/>
<gene>
    <name evidence="1" type="ORF">SAMN05192539_1020116</name>
</gene>
<reference evidence="2" key="1">
    <citation type="submission" date="2016-10" db="EMBL/GenBank/DDBJ databases">
        <authorList>
            <person name="Varghese N."/>
            <person name="Submissions S."/>
        </authorList>
    </citation>
    <scope>NUCLEOTIDE SEQUENCE [LARGE SCALE GENOMIC DNA]</scope>
    <source>
        <strain evidence="2">LMG 26031</strain>
    </source>
</reference>
<dbReference type="STRING" id="667676.SAMN05192539_1020116"/>
<sequence length="77" mass="9041">MNVELRAAAARCADREDAGLWRWFCLMYEDRRLRWCPSARGWLVTVDHRHLATENDFDAAIRRAREVFESDGQCVKA</sequence>
<proteinExistence type="predicted"/>